<evidence type="ECO:0000256" key="1">
    <source>
        <dbReference type="ARBA" id="ARBA00022676"/>
    </source>
</evidence>
<keyword evidence="1 3" id="KW-0328">Glycosyltransferase</keyword>
<comment type="catalytic activity">
    <reaction evidence="3">
        <text>xanthosine + phosphate = alpha-D-ribose 1-phosphate + xanthine</text>
        <dbReference type="Rhea" id="RHEA:27638"/>
        <dbReference type="ChEBI" id="CHEBI:17712"/>
        <dbReference type="ChEBI" id="CHEBI:18107"/>
        <dbReference type="ChEBI" id="CHEBI:43474"/>
        <dbReference type="ChEBI" id="CHEBI:57720"/>
        <dbReference type="EC" id="2.4.2.1"/>
    </reaction>
</comment>
<dbReference type="AlphaFoldDB" id="A0A495IXU8"/>
<comment type="caution">
    <text evidence="4">The sequence shown here is derived from an EMBL/GenBank/DDBJ whole genome shotgun (WGS) entry which is preliminary data.</text>
</comment>
<dbReference type="RefSeq" id="WP_121197210.1">
    <property type="nucleotide sequence ID" value="NZ_RBKU01000001.1"/>
</dbReference>
<dbReference type="HAMAP" id="MF_01537">
    <property type="entry name" value="Nucleos_phosphorylase_PpnP"/>
    <property type="match status" value="1"/>
</dbReference>
<comment type="catalytic activity">
    <reaction evidence="3">
        <text>guanosine + phosphate = alpha-D-ribose 1-phosphate + guanine</text>
        <dbReference type="Rhea" id="RHEA:13233"/>
        <dbReference type="ChEBI" id="CHEBI:16235"/>
        <dbReference type="ChEBI" id="CHEBI:16750"/>
        <dbReference type="ChEBI" id="CHEBI:43474"/>
        <dbReference type="ChEBI" id="CHEBI:57720"/>
        <dbReference type="EC" id="2.4.2.1"/>
    </reaction>
</comment>
<dbReference type="Gene3D" id="2.60.120.10">
    <property type="entry name" value="Jelly Rolls"/>
    <property type="match status" value="1"/>
</dbReference>
<dbReference type="EMBL" id="RBKU01000001">
    <property type="protein sequence ID" value="RKR81520.1"/>
    <property type="molecule type" value="Genomic_DNA"/>
</dbReference>
<comment type="catalytic activity">
    <reaction evidence="3">
        <text>uridine + phosphate = alpha-D-ribose 1-phosphate + uracil</text>
        <dbReference type="Rhea" id="RHEA:24388"/>
        <dbReference type="ChEBI" id="CHEBI:16704"/>
        <dbReference type="ChEBI" id="CHEBI:17568"/>
        <dbReference type="ChEBI" id="CHEBI:43474"/>
        <dbReference type="ChEBI" id="CHEBI:57720"/>
        <dbReference type="EC" id="2.4.2.2"/>
    </reaction>
</comment>
<keyword evidence="5" id="KW-1185">Reference proteome</keyword>
<dbReference type="InterPro" id="IPR009664">
    <property type="entry name" value="Ppnp"/>
</dbReference>
<dbReference type="PANTHER" id="PTHR36540:SF1">
    <property type="entry name" value="PYRIMIDINE_PURINE NUCLEOSIDE PHOSPHORYLASE"/>
    <property type="match status" value="1"/>
</dbReference>
<dbReference type="GO" id="GO:0004731">
    <property type="term" value="F:purine-nucleoside phosphorylase activity"/>
    <property type="evidence" value="ECO:0007669"/>
    <property type="project" value="UniProtKB-UniRule"/>
</dbReference>
<dbReference type="EC" id="2.4.2.1" evidence="3"/>
<evidence type="ECO:0000256" key="2">
    <source>
        <dbReference type="ARBA" id="ARBA00022679"/>
    </source>
</evidence>
<evidence type="ECO:0000313" key="5">
    <source>
        <dbReference type="Proteomes" id="UP000268007"/>
    </source>
</evidence>
<reference evidence="4 5" key="1">
    <citation type="submission" date="2018-10" db="EMBL/GenBank/DDBJ databases">
        <title>Genomic Encyclopedia of Archaeal and Bacterial Type Strains, Phase II (KMG-II): from individual species to whole genera.</title>
        <authorList>
            <person name="Goeker M."/>
        </authorList>
    </citation>
    <scope>NUCLEOTIDE SEQUENCE [LARGE SCALE GENOMIC DNA]</scope>
    <source>
        <strain evidence="4 5">DSM 18602</strain>
    </source>
</reference>
<comment type="catalytic activity">
    <reaction evidence="3">
        <text>cytidine + phosphate = cytosine + alpha-D-ribose 1-phosphate</text>
        <dbReference type="Rhea" id="RHEA:52540"/>
        <dbReference type="ChEBI" id="CHEBI:16040"/>
        <dbReference type="ChEBI" id="CHEBI:17562"/>
        <dbReference type="ChEBI" id="CHEBI:43474"/>
        <dbReference type="ChEBI" id="CHEBI:57720"/>
        <dbReference type="EC" id="2.4.2.2"/>
    </reaction>
</comment>
<comment type="function">
    <text evidence="3">Catalyzes the phosphorolysis of diverse nucleosides, yielding D-ribose 1-phosphate and the respective free bases. Can use uridine, adenosine, guanosine, cytidine, thymidine, inosine and xanthosine as substrates. Also catalyzes the reverse reactions.</text>
</comment>
<keyword evidence="2 3" id="KW-0808">Transferase</keyword>
<dbReference type="InterPro" id="IPR014710">
    <property type="entry name" value="RmlC-like_jellyroll"/>
</dbReference>
<dbReference type="GO" id="GO:0047975">
    <property type="term" value="F:guanosine phosphorylase activity"/>
    <property type="evidence" value="ECO:0007669"/>
    <property type="project" value="RHEA"/>
</dbReference>
<dbReference type="GO" id="GO:0005829">
    <property type="term" value="C:cytosol"/>
    <property type="evidence" value="ECO:0007669"/>
    <property type="project" value="TreeGrafter"/>
</dbReference>
<comment type="catalytic activity">
    <reaction evidence="3">
        <text>inosine + phosphate = alpha-D-ribose 1-phosphate + hypoxanthine</text>
        <dbReference type="Rhea" id="RHEA:27646"/>
        <dbReference type="ChEBI" id="CHEBI:17368"/>
        <dbReference type="ChEBI" id="CHEBI:17596"/>
        <dbReference type="ChEBI" id="CHEBI:43474"/>
        <dbReference type="ChEBI" id="CHEBI:57720"/>
        <dbReference type="EC" id="2.4.2.1"/>
    </reaction>
</comment>
<evidence type="ECO:0000256" key="3">
    <source>
        <dbReference type="HAMAP-Rule" id="MF_01537"/>
    </source>
</evidence>
<dbReference type="Pfam" id="PF06865">
    <property type="entry name" value="Ppnp"/>
    <property type="match status" value="1"/>
</dbReference>
<comment type="similarity">
    <text evidence="3">Belongs to the nucleoside phosphorylase PpnP family.</text>
</comment>
<comment type="catalytic activity">
    <reaction evidence="3">
        <text>thymidine + phosphate = 2-deoxy-alpha-D-ribose 1-phosphate + thymine</text>
        <dbReference type="Rhea" id="RHEA:16037"/>
        <dbReference type="ChEBI" id="CHEBI:17748"/>
        <dbReference type="ChEBI" id="CHEBI:17821"/>
        <dbReference type="ChEBI" id="CHEBI:43474"/>
        <dbReference type="ChEBI" id="CHEBI:57259"/>
        <dbReference type="EC" id="2.4.2.2"/>
    </reaction>
</comment>
<accession>A0A495IXU8</accession>
<organism evidence="4 5">
    <name type="scientific">Mucilaginibacter gracilis</name>
    <dbReference type="NCBI Taxonomy" id="423350"/>
    <lineage>
        <taxon>Bacteria</taxon>
        <taxon>Pseudomonadati</taxon>
        <taxon>Bacteroidota</taxon>
        <taxon>Sphingobacteriia</taxon>
        <taxon>Sphingobacteriales</taxon>
        <taxon>Sphingobacteriaceae</taxon>
        <taxon>Mucilaginibacter</taxon>
    </lineage>
</organism>
<dbReference type="SUPFAM" id="SSF51182">
    <property type="entry name" value="RmlC-like cupins"/>
    <property type="match status" value="1"/>
</dbReference>
<dbReference type="GO" id="GO:0004850">
    <property type="term" value="F:uridine phosphorylase activity"/>
    <property type="evidence" value="ECO:0007669"/>
    <property type="project" value="RHEA"/>
</dbReference>
<sequence>MSTTNNESPVAHNSYFDGTVQSLALATDKGKATVGVMKPGKYTFGTAAPEEMIVVAGELNVKLPGEDWAVYYAHQPFSIAANQSFDVSCDNDVAYICYYG</sequence>
<protein>
    <recommendedName>
        <fullName evidence="3">Pyrimidine/purine nucleoside phosphorylase</fullName>
        <ecNumber evidence="3">2.4.2.1</ecNumber>
        <ecNumber evidence="3">2.4.2.2</ecNumber>
    </recommendedName>
    <alternativeName>
        <fullName evidence="3">Adenosine phosphorylase</fullName>
    </alternativeName>
    <alternativeName>
        <fullName evidence="3">Cytidine phosphorylase</fullName>
    </alternativeName>
    <alternativeName>
        <fullName evidence="3">Guanosine phosphorylase</fullName>
    </alternativeName>
    <alternativeName>
        <fullName evidence="3">Inosine phosphorylase</fullName>
    </alternativeName>
    <alternativeName>
        <fullName evidence="3">Thymidine phosphorylase</fullName>
    </alternativeName>
    <alternativeName>
        <fullName evidence="3">Uridine phosphorylase</fullName>
    </alternativeName>
    <alternativeName>
        <fullName evidence="3">Xanthosine phosphorylase</fullName>
    </alternativeName>
</protein>
<comment type="catalytic activity">
    <reaction evidence="3">
        <text>adenosine + phosphate = alpha-D-ribose 1-phosphate + adenine</text>
        <dbReference type="Rhea" id="RHEA:27642"/>
        <dbReference type="ChEBI" id="CHEBI:16335"/>
        <dbReference type="ChEBI" id="CHEBI:16708"/>
        <dbReference type="ChEBI" id="CHEBI:43474"/>
        <dbReference type="ChEBI" id="CHEBI:57720"/>
        <dbReference type="EC" id="2.4.2.1"/>
    </reaction>
</comment>
<dbReference type="InterPro" id="IPR011051">
    <property type="entry name" value="RmlC_Cupin_sf"/>
</dbReference>
<dbReference type="OrthoDB" id="9793848at2"/>
<dbReference type="EC" id="2.4.2.2" evidence="3"/>
<proteinExistence type="inferred from homology"/>
<dbReference type="GO" id="GO:0009032">
    <property type="term" value="F:thymidine phosphorylase activity"/>
    <property type="evidence" value="ECO:0007669"/>
    <property type="project" value="RHEA"/>
</dbReference>
<dbReference type="PANTHER" id="PTHR36540">
    <property type="entry name" value="PYRIMIDINE/PURINE NUCLEOSIDE PHOSPHORYLASE"/>
    <property type="match status" value="1"/>
</dbReference>
<gene>
    <name evidence="3" type="primary">ppnP</name>
    <name evidence="4" type="ORF">BDD43_1667</name>
</gene>
<comment type="catalytic activity">
    <reaction evidence="3">
        <text>a purine D-ribonucleoside + phosphate = a purine nucleobase + alpha-D-ribose 1-phosphate</text>
        <dbReference type="Rhea" id="RHEA:19805"/>
        <dbReference type="ChEBI" id="CHEBI:26386"/>
        <dbReference type="ChEBI" id="CHEBI:43474"/>
        <dbReference type="ChEBI" id="CHEBI:57720"/>
        <dbReference type="ChEBI" id="CHEBI:142355"/>
        <dbReference type="EC" id="2.4.2.1"/>
    </reaction>
</comment>
<dbReference type="Proteomes" id="UP000268007">
    <property type="component" value="Unassembled WGS sequence"/>
</dbReference>
<evidence type="ECO:0000313" key="4">
    <source>
        <dbReference type="EMBL" id="RKR81520.1"/>
    </source>
</evidence>
<name>A0A495IXU8_9SPHI</name>